<name>A0A1R1C0G5_PAEAM</name>
<organism evidence="9 10">
    <name type="scientific">Paenibacillus amylolyticus</name>
    <dbReference type="NCBI Taxonomy" id="1451"/>
    <lineage>
        <taxon>Bacteria</taxon>
        <taxon>Bacillati</taxon>
        <taxon>Bacillota</taxon>
        <taxon>Bacilli</taxon>
        <taxon>Bacillales</taxon>
        <taxon>Paenibacillaceae</taxon>
        <taxon>Paenibacillus</taxon>
    </lineage>
</organism>
<dbReference type="OrthoDB" id="9027281at2"/>
<dbReference type="InterPro" id="IPR052518">
    <property type="entry name" value="CHR_Transporter"/>
</dbReference>
<comment type="caution">
    <text evidence="9">The sequence shown here is derived from an EMBL/GenBank/DDBJ whole genome shotgun (WGS) entry which is preliminary data.</text>
</comment>
<feature type="transmembrane region" description="Helical" evidence="8">
    <location>
        <begin position="118"/>
        <end position="136"/>
    </location>
</feature>
<dbReference type="AlphaFoldDB" id="A0A1R1C0G5"/>
<reference evidence="9 10" key="1">
    <citation type="submission" date="2016-11" db="EMBL/GenBank/DDBJ databases">
        <title>Paenibacillus species isolates.</title>
        <authorList>
            <person name="Beno S.M."/>
        </authorList>
    </citation>
    <scope>NUCLEOTIDE SEQUENCE [LARGE SCALE GENOMIC DNA]</scope>
    <source>
        <strain evidence="9 10">FSL H8-0246</strain>
    </source>
</reference>
<evidence type="ECO:0000256" key="8">
    <source>
        <dbReference type="SAM" id="Phobius"/>
    </source>
</evidence>
<evidence type="ECO:0000256" key="3">
    <source>
        <dbReference type="ARBA" id="ARBA00022475"/>
    </source>
</evidence>
<evidence type="ECO:0000256" key="5">
    <source>
        <dbReference type="ARBA" id="ARBA00022989"/>
    </source>
</evidence>
<evidence type="ECO:0000256" key="7">
    <source>
        <dbReference type="SAM" id="MobiDB-lite"/>
    </source>
</evidence>
<evidence type="ECO:0000256" key="4">
    <source>
        <dbReference type="ARBA" id="ARBA00022692"/>
    </source>
</evidence>
<keyword evidence="6 8" id="KW-0472">Membrane</keyword>
<dbReference type="GO" id="GO:0015109">
    <property type="term" value="F:chromate transmembrane transporter activity"/>
    <property type="evidence" value="ECO:0007669"/>
    <property type="project" value="InterPro"/>
</dbReference>
<feature type="transmembrane region" description="Helical" evidence="8">
    <location>
        <begin position="12"/>
        <end position="37"/>
    </location>
</feature>
<dbReference type="PANTHER" id="PTHR43663:SF2">
    <property type="entry name" value="CHROMATE TRANSPORT PROTEIN-RELATED"/>
    <property type="match status" value="1"/>
</dbReference>
<feature type="transmembrane region" description="Helical" evidence="8">
    <location>
        <begin position="143"/>
        <end position="161"/>
    </location>
</feature>
<evidence type="ECO:0000256" key="2">
    <source>
        <dbReference type="ARBA" id="ARBA00005262"/>
    </source>
</evidence>
<feature type="transmembrane region" description="Helical" evidence="8">
    <location>
        <begin position="82"/>
        <end position="106"/>
    </location>
</feature>
<dbReference type="Proteomes" id="UP000187134">
    <property type="component" value="Unassembled WGS sequence"/>
</dbReference>
<evidence type="ECO:0000256" key="6">
    <source>
        <dbReference type="ARBA" id="ARBA00023136"/>
    </source>
</evidence>
<keyword evidence="3" id="KW-1003">Cell membrane</keyword>
<evidence type="ECO:0000313" key="9">
    <source>
        <dbReference type="EMBL" id="OMF15549.1"/>
    </source>
</evidence>
<dbReference type="Pfam" id="PF02417">
    <property type="entry name" value="Chromate_transp"/>
    <property type="match status" value="1"/>
</dbReference>
<dbReference type="GO" id="GO:0005886">
    <property type="term" value="C:plasma membrane"/>
    <property type="evidence" value="ECO:0007669"/>
    <property type="project" value="UniProtKB-SubCell"/>
</dbReference>
<sequence length="211" mass="22464">MSVKQKEYIKMLTQLFVVFFKLGPSTFGGGYAMITAIEREIVDKKAWLKPNEVGDMVSVSASAPGGVVVNSAAFVGYRLAGILGAIISVIAITLPTFLIVLSLSILGMMFQDVSKVNAALKGVHAAVVALIIVAAFKVGKTSIMDSSTLFIAGLSTLLLLFTSLHSLYLILGGPIVGVTIISIKRALGLSAPTEKEEESHPPELNYPEYYI</sequence>
<comment type="similarity">
    <text evidence="2">Belongs to the chromate ion transporter (CHR) (TC 2.A.51) family.</text>
</comment>
<evidence type="ECO:0000313" key="10">
    <source>
        <dbReference type="Proteomes" id="UP000187134"/>
    </source>
</evidence>
<dbReference type="PANTHER" id="PTHR43663">
    <property type="entry name" value="CHROMATE TRANSPORT PROTEIN-RELATED"/>
    <property type="match status" value="1"/>
</dbReference>
<dbReference type="InterPro" id="IPR003370">
    <property type="entry name" value="Chromate_transpt"/>
</dbReference>
<keyword evidence="5 8" id="KW-1133">Transmembrane helix</keyword>
<protein>
    <submittedName>
        <fullName evidence="9">Chromate transporter</fullName>
    </submittedName>
</protein>
<proteinExistence type="inferred from homology"/>
<evidence type="ECO:0000256" key="1">
    <source>
        <dbReference type="ARBA" id="ARBA00004651"/>
    </source>
</evidence>
<gene>
    <name evidence="9" type="ORF">BK131_11885</name>
</gene>
<accession>A0A1R1C0G5</accession>
<dbReference type="EMBL" id="MRTJ01000002">
    <property type="protein sequence ID" value="OMF15549.1"/>
    <property type="molecule type" value="Genomic_DNA"/>
</dbReference>
<dbReference type="RefSeq" id="WP_076331740.1">
    <property type="nucleotide sequence ID" value="NZ_MRTJ01000002.1"/>
</dbReference>
<comment type="subcellular location">
    <subcellularLocation>
        <location evidence="1">Cell membrane</location>
        <topology evidence="1">Multi-pass membrane protein</topology>
    </subcellularLocation>
</comment>
<keyword evidence="4 8" id="KW-0812">Transmembrane</keyword>
<feature type="region of interest" description="Disordered" evidence="7">
    <location>
        <begin position="192"/>
        <end position="211"/>
    </location>
</feature>